<dbReference type="PROSITE" id="PS50975">
    <property type="entry name" value="ATP_GRASP"/>
    <property type="match status" value="1"/>
</dbReference>
<dbReference type="AlphaFoldDB" id="A0A9X3X8P6"/>
<dbReference type="PANTHER" id="PTHR43585">
    <property type="entry name" value="FUMIPYRROLE BIOSYNTHESIS PROTEIN C"/>
    <property type="match status" value="1"/>
</dbReference>
<dbReference type="GO" id="GO:0016874">
    <property type="term" value="F:ligase activity"/>
    <property type="evidence" value="ECO:0007669"/>
    <property type="project" value="UniProtKB-KW"/>
</dbReference>
<keyword evidence="3 4" id="KW-0067">ATP-binding</keyword>
<dbReference type="Proteomes" id="UP001151081">
    <property type="component" value="Unassembled WGS sequence"/>
</dbReference>
<dbReference type="Pfam" id="PF13535">
    <property type="entry name" value="ATP-grasp_4"/>
    <property type="match status" value="1"/>
</dbReference>
<dbReference type="GO" id="GO:0046872">
    <property type="term" value="F:metal ion binding"/>
    <property type="evidence" value="ECO:0007669"/>
    <property type="project" value="InterPro"/>
</dbReference>
<proteinExistence type="predicted"/>
<evidence type="ECO:0000256" key="4">
    <source>
        <dbReference type="PROSITE-ProRule" id="PRU00409"/>
    </source>
</evidence>
<reference evidence="6 7" key="1">
    <citation type="submission" date="2021-04" db="EMBL/GenBank/DDBJ databases">
        <title>Genome analysis of Polyangium sp.</title>
        <authorList>
            <person name="Li Y."/>
            <person name="Wang J."/>
        </authorList>
    </citation>
    <scope>NUCLEOTIDE SEQUENCE [LARGE SCALE GENOMIC DNA]</scope>
    <source>
        <strain evidence="6 7">SDU14</strain>
    </source>
</reference>
<evidence type="ECO:0000313" key="6">
    <source>
        <dbReference type="EMBL" id="MDC3985989.1"/>
    </source>
</evidence>
<keyword evidence="7" id="KW-1185">Reference proteome</keyword>
<dbReference type="Gene3D" id="3.40.50.20">
    <property type="match status" value="1"/>
</dbReference>
<dbReference type="PANTHER" id="PTHR43585:SF2">
    <property type="entry name" value="ATP-GRASP ENZYME FSQD"/>
    <property type="match status" value="1"/>
</dbReference>
<dbReference type="Gene3D" id="3.30.470.20">
    <property type="entry name" value="ATP-grasp fold, B domain"/>
    <property type="match status" value="1"/>
</dbReference>
<dbReference type="SUPFAM" id="SSF56059">
    <property type="entry name" value="Glutathione synthetase ATP-binding domain-like"/>
    <property type="match status" value="1"/>
</dbReference>
<accession>A0A9X3X8P6</accession>
<protein>
    <submittedName>
        <fullName evidence="6">ATP-grasp domain-containing protein</fullName>
    </submittedName>
</protein>
<evidence type="ECO:0000259" key="5">
    <source>
        <dbReference type="PROSITE" id="PS50975"/>
    </source>
</evidence>
<dbReference type="RefSeq" id="WP_272424303.1">
    <property type="nucleotide sequence ID" value="NZ_JAGTJJ010000034.1"/>
</dbReference>
<evidence type="ECO:0000256" key="1">
    <source>
        <dbReference type="ARBA" id="ARBA00022598"/>
    </source>
</evidence>
<feature type="domain" description="ATP-grasp" evidence="5">
    <location>
        <begin position="131"/>
        <end position="325"/>
    </location>
</feature>
<keyword evidence="2 4" id="KW-0547">Nucleotide-binding</keyword>
<dbReference type="InterPro" id="IPR011761">
    <property type="entry name" value="ATP-grasp"/>
</dbReference>
<gene>
    <name evidence="6" type="ORF">KEG57_36250</name>
</gene>
<name>A0A9X3X8P6_9BACT</name>
<keyword evidence="1" id="KW-0436">Ligase</keyword>
<sequence length="414" mass="47175">MINTDHDPTRPASLPPPPTTILCVSSYFKGNDFLKQARREGCRVILLTLESLLGKPWAREDIDEIFGMPTLNDRRAVVNAVSYLARTREIERVAPLDDYDVELAAHLREHLRIPGMGETTARYFRDKLAMRARAKDRSIPVPDFVHVLNDERVRRFLRTVPAPWLLKPRSEAASLGIKKLDREEDALRVIEELGDDRSRYLLERMIPGEFFHVDSIVSEKRIVFAEAHQYRTSLFEVVNQGGPSATQTIDRSSDLWREIIDMNERVIEHMGLVRGVTHIEYVRSAEDGRIYFIEAAARVGGSHTADVVEAATGINLWREWAKVEIAQGERPYVLPPRRYDYGGLVLSLSRQEHPDMSAYTDPEIVWRTPEKPHHAGLIVRADNPARVRELVEDYAVRFVGDFTAVLPPPTQATA</sequence>
<evidence type="ECO:0000313" key="7">
    <source>
        <dbReference type="Proteomes" id="UP001151081"/>
    </source>
</evidence>
<evidence type="ECO:0000256" key="3">
    <source>
        <dbReference type="ARBA" id="ARBA00022840"/>
    </source>
</evidence>
<dbReference type="EMBL" id="JAGTJJ010000034">
    <property type="protein sequence ID" value="MDC3985989.1"/>
    <property type="molecule type" value="Genomic_DNA"/>
</dbReference>
<comment type="caution">
    <text evidence="6">The sequence shown here is derived from an EMBL/GenBank/DDBJ whole genome shotgun (WGS) entry which is preliminary data.</text>
</comment>
<evidence type="ECO:0000256" key="2">
    <source>
        <dbReference type="ARBA" id="ARBA00022741"/>
    </source>
</evidence>
<organism evidence="6 7">
    <name type="scientific">Polyangium jinanense</name>
    <dbReference type="NCBI Taxonomy" id="2829994"/>
    <lineage>
        <taxon>Bacteria</taxon>
        <taxon>Pseudomonadati</taxon>
        <taxon>Myxococcota</taxon>
        <taxon>Polyangia</taxon>
        <taxon>Polyangiales</taxon>
        <taxon>Polyangiaceae</taxon>
        <taxon>Polyangium</taxon>
    </lineage>
</organism>
<dbReference type="GO" id="GO:0005524">
    <property type="term" value="F:ATP binding"/>
    <property type="evidence" value="ECO:0007669"/>
    <property type="project" value="UniProtKB-UniRule"/>
</dbReference>
<dbReference type="InterPro" id="IPR052032">
    <property type="entry name" value="ATP-dep_AA_Ligase"/>
</dbReference>